<organism evidence="2 3">
    <name type="scientific">Rhizophagus irregularis (strain DAOM 197198w)</name>
    <name type="common">Glomus intraradices</name>
    <dbReference type="NCBI Taxonomy" id="1432141"/>
    <lineage>
        <taxon>Eukaryota</taxon>
        <taxon>Fungi</taxon>
        <taxon>Fungi incertae sedis</taxon>
        <taxon>Mucoromycota</taxon>
        <taxon>Glomeromycotina</taxon>
        <taxon>Glomeromycetes</taxon>
        <taxon>Glomerales</taxon>
        <taxon>Glomeraceae</taxon>
        <taxon>Rhizophagus</taxon>
    </lineage>
</organism>
<keyword evidence="3" id="KW-1185">Reference proteome</keyword>
<accession>A0A015NF82</accession>
<dbReference type="EMBL" id="JEMT01009796">
    <property type="protein sequence ID" value="EXX77993.1"/>
    <property type="molecule type" value="Genomic_DNA"/>
</dbReference>
<gene>
    <name evidence="2" type="ORF">RirG_018740</name>
</gene>
<dbReference type="Proteomes" id="UP000022910">
    <property type="component" value="Unassembled WGS sequence"/>
</dbReference>
<sequence length="155" mass="17148">MNRNLIFAFLLLAALAMVNAVPYQFLKRSRDVGLPCPYTNPSGSTIYANLNPFPPVSNQPNNYTVEGVMLGYEITPYKTEIIVLYTDQNHALISSYNKALDFYYANAAPFSIDVPDVPTPILPSAYIITVIIGDKTDNDPNIVETHACAYANFGF</sequence>
<dbReference type="OrthoDB" id="2325819at2759"/>
<evidence type="ECO:0000313" key="3">
    <source>
        <dbReference type="Proteomes" id="UP000022910"/>
    </source>
</evidence>
<name>A0A015NF82_RHIIW</name>
<evidence type="ECO:0000313" key="2">
    <source>
        <dbReference type="EMBL" id="EXX77993.1"/>
    </source>
</evidence>
<reference evidence="2 3" key="1">
    <citation type="submission" date="2014-02" db="EMBL/GenBank/DDBJ databases">
        <title>Single nucleus genome sequencing reveals high similarity among nuclei of an endomycorrhizal fungus.</title>
        <authorList>
            <person name="Lin K."/>
            <person name="Geurts R."/>
            <person name="Zhang Z."/>
            <person name="Limpens E."/>
            <person name="Saunders D.G."/>
            <person name="Mu D."/>
            <person name="Pang E."/>
            <person name="Cao H."/>
            <person name="Cha H."/>
            <person name="Lin T."/>
            <person name="Zhou Q."/>
            <person name="Shang Y."/>
            <person name="Li Y."/>
            <person name="Ivanov S."/>
            <person name="Sharma T."/>
            <person name="Velzen R.V."/>
            <person name="Ruijter N.D."/>
            <person name="Aanen D.K."/>
            <person name="Win J."/>
            <person name="Kamoun S."/>
            <person name="Bisseling T."/>
            <person name="Huang S."/>
        </authorList>
    </citation>
    <scope>NUCLEOTIDE SEQUENCE [LARGE SCALE GENOMIC DNA]</scope>
    <source>
        <strain evidence="3">DAOM197198w</strain>
    </source>
</reference>
<dbReference type="AlphaFoldDB" id="A0A015NF82"/>
<feature type="signal peptide" evidence="1">
    <location>
        <begin position="1"/>
        <end position="20"/>
    </location>
</feature>
<evidence type="ECO:0000256" key="1">
    <source>
        <dbReference type="SAM" id="SignalP"/>
    </source>
</evidence>
<dbReference type="HOGENOM" id="CLU_135976_0_0_1"/>
<comment type="caution">
    <text evidence="2">The sequence shown here is derived from an EMBL/GenBank/DDBJ whole genome shotgun (WGS) entry which is preliminary data.</text>
</comment>
<proteinExistence type="predicted"/>
<protein>
    <submittedName>
        <fullName evidence="2">Uncharacterized protein</fullName>
    </submittedName>
</protein>
<dbReference type="STRING" id="1432141.A0A015NF82"/>
<feature type="chain" id="PRO_5001477075" evidence="1">
    <location>
        <begin position="21"/>
        <end position="155"/>
    </location>
</feature>
<keyword evidence="1" id="KW-0732">Signal</keyword>